<accession>A0A2V3DRB9</accession>
<comment type="similarity">
    <text evidence="1">Belongs to the ornithine cyclodeaminase/mu-crystallin family.</text>
</comment>
<dbReference type="InterPro" id="IPR036291">
    <property type="entry name" value="NAD(P)-bd_dom_sf"/>
</dbReference>
<dbReference type="AlphaFoldDB" id="A0A2V3DRB9"/>
<dbReference type="Gene3D" id="3.40.50.720">
    <property type="entry name" value="NAD(P)-binding Rossmann-like Domain"/>
    <property type="match status" value="1"/>
</dbReference>
<dbReference type="InterPro" id="IPR023401">
    <property type="entry name" value="ODC_N"/>
</dbReference>
<dbReference type="Gene3D" id="3.30.1780.10">
    <property type="entry name" value="ornithine cyclodeaminase, domain 1"/>
    <property type="match status" value="1"/>
</dbReference>
<keyword evidence="3" id="KW-1185">Reference proteome</keyword>
<comment type="caution">
    <text evidence="2">The sequence shown here is derived from an EMBL/GenBank/DDBJ whole genome shotgun (WGS) entry which is preliminary data.</text>
</comment>
<evidence type="ECO:0000313" key="3">
    <source>
        <dbReference type="Proteomes" id="UP000246303"/>
    </source>
</evidence>
<dbReference type="PANTHER" id="PTHR13812">
    <property type="entry name" value="KETIMINE REDUCTASE MU-CRYSTALLIN"/>
    <property type="match status" value="1"/>
</dbReference>
<organism evidence="2 3">
    <name type="scientific">Arthrobacter psychrochitiniphilus</name>
    <dbReference type="NCBI Taxonomy" id="291045"/>
    <lineage>
        <taxon>Bacteria</taxon>
        <taxon>Bacillati</taxon>
        <taxon>Actinomycetota</taxon>
        <taxon>Actinomycetes</taxon>
        <taxon>Micrococcales</taxon>
        <taxon>Micrococcaceae</taxon>
        <taxon>Arthrobacter</taxon>
    </lineage>
</organism>
<sequence>MTLILTASELDSLVDMPRTIEAVERAFAEISDGLAHQPAPGSLHLPASDSRFLPMAAVSGPSGLASVKLLSDIPGNVERSLPTQRSTLLLVSQTTGETLAILDGRIPTRVRTAAASAVASKALARAESSVLGLVGAGALAVAHVEAMLAVLSIRTVVVWSRKASTIEAFQRQIAHLELNVVIAPSAQFVVESADILCTLTPASEPLVFGKWFQSGLHVNAVGARPRPDEREIDSEGMIRSRVFVDSLSTALTKSGDLLIPINEKVMTAEQVQGELGDVITGKTPGRTDSDDITLFNSVGIGMLDLAIGRILYDRALQQSVGLEVDLSS</sequence>
<dbReference type="PIRSF" id="PIRSF001439">
    <property type="entry name" value="CryM"/>
    <property type="match status" value="1"/>
</dbReference>
<dbReference type="SUPFAM" id="SSF51735">
    <property type="entry name" value="NAD(P)-binding Rossmann-fold domains"/>
    <property type="match status" value="1"/>
</dbReference>
<protein>
    <submittedName>
        <fullName evidence="2">Ornithine cyclodeaminase</fullName>
    </submittedName>
</protein>
<dbReference type="OrthoDB" id="7209364at2"/>
<dbReference type="InterPro" id="IPR003462">
    <property type="entry name" value="ODC_Mu_crystall"/>
</dbReference>
<dbReference type="GO" id="GO:0016491">
    <property type="term" value="F:oxidoreductase activity"/>
    <property type="evidence" value="ECO:0007669"/>
    <property type="project" value="UniProtKB-ARBA"/>
</dbReference>
<dbReference type="EMBL" id="QHLZ01000006">
    <property type="protein sequence ID" value="PXA65317.1"/>
    <property type="molecule type" value="Genomic_DNA"/>
</dbReference>
<reference evidence="2 3" key="1">
    <citation type="submission" date="2018-05" db="EMBL/GenBank/DDBJ databases">
        <title>Genetic diversity of glacier-inhabiting Cryobacterium bacteria in China and description of Cryobacterium mengkeensis sp. nov. and Arthrobacter glacialis sp. nov.</title>
        <authorList>
            <person name="Liu Q."/>
            <person name="Xin Y.-H."/>
        </authorList>
    </citation>
    <scope>NUCLEOTIDE SEQUENCE [LARGE SCALE GENOMIC DNA]</scope>
    <source>
        <strain evidence="2 3">GP3</strain>
    </source>
</reference>
<evidence type="ECO:0000256" key="1">
    <source>
        <dbReference type="ARBA" id="ARBA00008903"/>
    </source>
</evidence>
<dbReference type="RefSeq" id="WP_110106493.1">
    <property type="nucleotide sequence ID" value="NZ_JACBZZ010000001.1"/>
</dbReference>
<dbReference type="FunFam" id="3.40.50.720:FF:000311">
    <property type="entry name" value="Ornithine cyclodeaminase"/>
    <property type="match status" value="1"/>
</dbReference>
<name>A0A2V3DRB9_9MICC</name>
<dbReference type="Proteomes" id="UP000246303">
    <property type="component" value="Unassembled WGS sequence"/>
</dbReference>
<proteinExistence type="inferred from homology"/>
<dbReference type="GO" id="GO:0019752">
    <property type="term" value="P:carboxylic acid metabolic process"/>
    <property type="evidence" value="ECO:0007669"/>
    <property type="project" value="UniProtKB-ARBA"/>
</dbReference>
<dbReference type="PANTHER" id="PTHR13812:SF19">
    <property type="entry name" value="KETIMINE REDUCTASE MU-CRYSTALLIN"/>
    <property type="match status" value="1"/>
</dbReference>
<dbReference type="Pfam" id="PF02423">
    <property type="entry name" value="OCD_Mu_crystall"/>
    <property type="match status" value="1"/>
</dbReference>
<evidence type="ECO:0000313" key="2">
    <source>
        <dbReference type="EMBL" id="PXA65317.1"/>
    </source>
</evidence>
<gene>
    <name evidence="2" type="ORF">CVS29_10390</name>
</gene>
<dbReference type="GO" id="GO:0005737">
    <property type="term" value="C:cytoplasm"/>
    <property type="evidence" value="ECO:0007669"/>
    <property type="project" value="TreeGrafter"/>
</dbReference>